<organism evidence="1">
    <name type="scientific">bioreactor metagenome</name>
    <dbReference type="NCBI Taxonomy" id="1076179"/>
    <lineage>
        <taxon>unclassified sequences</taxon>
        <taxon>metagenomes</taxon>
        <taxon>ecological metagenomes</taxon>
    </lineage>
</organism>
<proteinExistence type="predicted"/>
<comment type="caution">
    <text evidence="1">The sequence shown here is derived from an EMBL/GenBank/DDBJ whole genome shotgun (WGS) entry which is preliminary data.</text>
</comment>
<dbReference type="EMBL" id="VSSQ01080972">
    <property type="protein sequence ID" value="MPN30011.1"/>
    <property type="molecule type" value="Genomic_DNA"/>
</dbReference>
<protein>
    <submittedName>
        <fullName evidence="1">Uncharacterized protein</fullName>
    </submittedName>
</protein>
<reference evidence="1" key="1">
    <citation type="submission" date="2019-08" db="EMBL/GenBank/DDBJ databases">
        <authorList>
            <person name="Kucharzyk K."/>
            <person name="Murdoch R.W."/>
            <person name="Higgins S."/>
            <person name="Loffler F."/>
        </authorList>
    </citation>
    <scope>NUCLEOTIDE SEQUENCE</scope>
</reference>
<sequence length="105" mass="11414">MPGAPVAADELDDVAVAADVEMRRNLQVGDFCKIGVGRGIEPVEEEILDPVAAELAGRQADVMHDHQRDRGAGRAFAEVRRFPVFGRRQPAIGQPVHSMPSRSSR</sequence>
<name>A0A645GT33_9ZZZZ</name>
<evidence type="ECO:0000313" key="1">
    <source>
        <dbReference type="EMBL" id="MPN30011.1"/>
    </source>
</evidence>
<accession>A0A645GT33</accession>
<gene>
    <name evidence="1" type="ORF">SDC9_177468</name>
</gene>
<dbReference type="AlphaFoldDB" id="A0A645GT33"/>